<dbReference type="EMBL" id="JBHRTF010000002">
    <property type="protein sequence ID" value="MFC3115044.1"/>
    <property type="molecule type" value="Genomic_DNA"/>
</dbReference>
<keyword evidence="3" id="KW-1185">Reference proteome</keyword>
<protein>
    <submittedName>
        <fullName evidence="2">Uncharacterized protein</fullName>
    </submittedName>
</protein>
<evidence type="ECO:0000256" key="1">
    <source>
        <dbReference type="SAM" id="Phobius"/>
    </source>
</evidence>
<dbReference type="Proteomes" id="UP001595555">
    <property type="component" value="Unassembled WGS sequence"/>
</dbReference>
<feature type="transmembrane region" description="Helical" evidence="1">
    <location>
        <begin position="45"/>
        <end position="68"/>
    </location>
</feature>
<proteinExistence type="predicted"/>
<name>A0ABV7FGM0_9GAMM</name>
<keyword evidence="1" id="KW-1133">Transmembrane helix</keyword>
<organism evidence="2 3">
    <name type="scientific">Cellvibrio fontiphilus</name>
    <dbReference type="NCBI Taxonomy" id="1815559"/>
    <lineage>
        <taxon>Bacteria</taxon>
        <taxon>Pseudomonadati</taxon>
        <taxon>Pseudomonadota</taxon>
        <taxon>Gammaproteobacteria</taxon>
        <taxon>Cellvibrionales</taxon>
        <taxon>Cellvibrionaceae</taxon>
        <taxon>Cellvibrio</taxon>
    </lineage>
</organism>
<keyword evidence="1" id="KW-0472">Membrane</keyword>
<dbReference type="RefSeq" id="WP_378116931.1">
    <property type="nucleotide sequence ID" value="NZ_JBHRTF010000002.1"/>
</dbReference>
<accession>A0ABV7FGM0</accession>
<evidence type="ECO:0000313" key="3">
    <source>
        <dbReference type="Proteomes" id="UP001595555"/>
    </source>
</evidence>
<sequence length="146" mass="16923">MSRIKVKNEKLYFWPRRELSGICMVLFVFSFPLIFIVLFKELIATIIILLLLVVGLCISLILAEPVIFNRNKNQYKLHYWSSGSISKITSIAVSETHDINDTTNHYENSFIIKVYEGTKEINLGYYSSKEMALKDCENLNSYIQIT</sequence>
<comment type="caution">
    <text evidence="2">The sequence shown here is derived from an EMBL/GenBank/DDBJ whole genome shotgun (WGS) entry which is preliminary data.</text>
</comment>
<reference evidence="3" key="1">
    <citation type="journal article" date="2019" name="Int. J. Syst. Evol. Microbiol.">
        <title>The Global Catalogue of Microorganisms (GCM) 10K type strain sequencing project: providing services to taxonomists for standard genome sequencing and annotation.</title>
        <authorList>
            <consortium name="The Broad Institute Genomics Platform"/>
            <consortium name="The Broad Institute Genome Sequencing Center for Infectious Disease"/>
            <person name="Wu L."/>
            <person name="Ma J."/>
        </authorList>
    </citation>
    <scope>NUCLEOTIDE SEQUENCE [LARGE SCALE GENOMIC DNA]</scope>
    <source>
        <strain evidence="3">KCTC 52237</strain>
    </source>
</reference>
<gene>
    <name evidence="2" type="ORF">ACFODX_05685</name>
</gene>
<evidence type="ECO:0000313" key="2">
    <source>
        <dbReference type="EMBL" id="MFC3115044.1"/>
    </source>
</evidence>
<feature type="transmembrane region" description="Helical" evidence="1">
    <location>
        <begin position="21"/>
        <end position="39"/>
    </location>
</feature>
<keyword evidence="1" id="KW-0812">Transmembrane</keyword>